<reference evidence="3 4" key="1">
    <citation type="journal article" date="2017" name="Genome Biol.">
        <title>New reference genome sequences of hot pepper reveal the massive evolution of plant disease-resistance genes by retroduplication.</title>
        <authorList>
            <person name="Kim S."/>
            <person name="Park J."/>
            <person name="Yeom S.I."/>
            <person name="Kim Y.M."/>
            <person name="Seo E."/>
            <person name="Kim K.T."/>
            <person name="Kim M.S."/>
            <person name="Lee J.M."/>
            <person name="Cheong K."/>
            <person name="Shin H.S."/>
            <person name="Kim S.B."/>
            <person name="Han K."/>
            <person name="Lee J."/>
            <person name="Park M."/>
            <person name="Lee H.A."/>
            <person name="Lee H.Y."/>
            <person name="Lee Y."/>
            <person name="Oh S."/>
            <person name="Lee J.H."/>
            <person name="Choi E."/>
            <person name="Choi E."/>
            <person name="Lee S.E."/>
            <person name="Jeon J."/>
            <person name="Kim H."/>
            <person name="Choi G."/>
            <person name="Song H."/>
            <person name="Lee J."/>
            <person name="Lee S.C."/>
            <person name="Kwon J.K."/>
            <person name="Lee H.Y."/>
            <person name="Koo N."/>
            <person name="Hong Y."/>
            <person name="Kim R.W."/>
            <person name="Kang W.H."/>
            <person name="Huh J.H."/>
            <person name="Kang B.C."/>
            <person name="Yang T.J."/>
            <person name="Lee Y.H."/>
            <person name="Bennetzen J.L."/>
            <person name="Choi D."/>
        </authorList>
    </citation>
    <scope>NUCLEOTIDE SEQUENCE [LARGE SCALE GENOMIC DNA]</scope>
    <source>
        <strain evidence="4">cv. PBC81</strain>
    </source>
</reference>
<dbReference type="GO" id="GO:0005634">
    <property type="term" value="C:nucleus"/>
    <property type="evidence" value="ECO:0007669"/>
    <property type="project" value="UniProtKB-ARBA"/>
</dbReference>
<dbReference type="SUPFAM" id="SSF117281">
    <property type="entry name" value="Kelch motif"/>
    <property type="match status" value="1"/>
</dbReference>
<dbReference type="Pfam" id="PF01344">
    <property type="entry name" value="Kelch_1"/>
    <property type="match status" value="1"/>
</dbReference>
<evidence type="ECO:0000313" key="4">
    <source>
        <dbReference type="Proteomes" id="UP000224567"/>
    </source>
</evidence>
<dbReference type="InterPro" id="IPR052439">
    <property type="entry name" value="F-box/Kelch-repeat"/>
</dbReference>
<proteinExistence type="predicted"/>
<keyword evidence="2" id="KW-0677">Repeat</keyword>
<evidence type="ECO:0000313" key="3">
    <source>
        <dbReference type="EMBL" id="PHT33906.1"/>
    </source>
</evidence>
<dbReference type="EMBL" id="MLFT02000011">
    <property type="protein sequence ID" value="PHT33906.1"/>
    <property type="molecule type" value="Genomic_DNA"/>
</dbReference>
<dbReference type="PANTHER" id="PTHR46122:SF13">
    <property type="entry name" value="F-BOX_KELCH-REPEAT PROTEIN SKIP11-LIKE"/>
    <property type="match status" value="1"/>
</dbReference>
<reference evidence="4" key="2">
    <citation type="journal article" date="2017" name="J. Anim. Genet.">
        <title>Multiple reference genome sequences of hot pepper reveal the massive evolution of plant disease resistance genes by retroduplication.</title>
        <authorList>
            <person name="Kim S."/>
            <person name="Park J."/>
            <person name="Yeom S.-I."/>
            <person name="Kim Y.-M."/>
            <person name="Seo E."/>
            <person name="Kim K.-T."/>
            <person name="Kim M.-S."/>
            <person name="Lee J.M."/>
            <person name="Cheong K."/>
            <person name="Shin H.-S."/>
            <person name="Kim S.-B."/>
            <person name="Han K."/>
            <person name="Lee J."/>
            <person name="Park M."/>
            <person name="Lee H.-A."/>
            <person name="Lee H.-Y."/>
            <person name="Lee Y."/>
            <person name="Oh S."/>
            <person name="Lee J.H."/>
            <person name="Choi E."/>
            <person name="Choi E."/>
            <person name="Lee S.E."/>
            <person name="Jeon J."/>
            <person name="Kim H."/>
            <person name="Choi G."/>
            <person name="Song H."/>
            <person name="Lee J."/>
            <person name="Lee S.-C."/>
            <person name="Kwon J.-K."/>
            <person name="Lee H.-Y."/>
            <person name="Koo N."/>
            <person name="Hong Y."/>
            <person name="Kim R.W."/>
            <person name="Kang W.-H."/>
            <person name="Huh J.H."/>
            <person name="Kang B.-C."/>
            <person name="Yang T.-J."/>
            <person name="Lee Y.-H."/>
            <person name="Bennetzen J.L."/>
            <person name="Choi D."/>
        </authorList>
    </citation>
    <scope>NUCLEOTIDE SEQUENCE [LARGE SCALE GENOMIC DNA]</scope>
    <source>
        <strain evidence="4">cv. PBC81</strain>
    </source>
</reference>
<evidence type="ECO:0000256" key="1">
    <source>
        <dbReference type="ARBA" id="ARBA00022441"/>
    </source>
</evidence>
<evidence type="ECO:0000256" key="2">
    <source>
        <dbReference type="ARBA" id="ARBA00022737"/>
    </source>
</evidence>
<keyword evidence="1" id="KW-0880">Kelch repeat</keyword>
<dbReference type="OrthoDB" id="191037at2759"/>
<comment type="caution">
    <text evidence="3">The sequence shown here is derived from an EMBL/GenBank/DDBJ whole genome shotgun (WGS) entry which is preliminary data.</text>
</comment>
<protein>
    <submittedName>
        <fullName evidence="3">F-box/kelch-repeat protein</fullName>
    </submittedName>
</protein>
<gene>
    <name evidence="3" type="ORF">CQW23_25706</name>
</gene>
<sequence length="160" mass="17828">MVWCSTGCISPANSLSGKLFDPARLCWMHLPRMTPNDCSVFSDKESLAVGTELLVLRKDVFANVIYQYNLLTNTWSTEMQMSAPQCLFGKESPGEIAIFSGGCDSQGKILSSAELYNSETSTWRTLQSLNKPHKMCYEEFMDGKFYVIGGIGRTNSKLLI</sequence>
<dbReference type="PANTHER" id="PTHR46122">
    <property type="entry name" value="GALACTOSE OXIDASE/KELCH REPEAT PROTEIN-RELATED"/>
    <property type="match status" value="1"/>
</dbReference>
<accession>A0A2G2VLP9</accession>
<dbReference type="AlphaFoldDB" id="A0A2G2VLP9"/>
<name>A0A2G2VLP9_CAPBA</name>
<keyword evidence="4" id="KW-1185">Reference proteome</keyword>
<dbReference type="Gene3D" id="2.120.10.80">
    <property type="entry name" value="Kelch-type beta propeller"/>
    <property type="match status" value="1"/>
</dbReference>
<dbReference type="STRING" id="33114.A0A2G2VLP9"/>
<organism evidence="3 4">
    <name type="scientific">Capsicum baccatum</name>
    <name type="common">Peruvian pepper</name>
    <dbReference type="NCBI Taxonomy" id="33114"/>
    <lineage>
        <taxon>Eukaryota</taxon>
        <taxon>Viridiplantae</taxon>
        <taxon>Streptophyta</taxon>
        <taxon>Embryophyta</taxon>
        <taxon>Tracheophyta</taxon>
        <taxon>Spermatophyta</taxon>
        <taxon>Magnoliopsida</taxon>
        <taxon>eudicotyledons</taxon>
        <taxon>Gunneridae</taxon>
        <taxon>Pentapetalae</taxon>
        <taxon>asterids</taxon>
        <taxon>lamiids</taxon>
        <taxon>Solanales</taxon>
        <taxon>Solanaceae</taxon>
        <taxon>Solanoideae</taxon>
        <taxon>Capsiceae</taxon>
        <taxon>Capsicum</taxon>
    </lineage>
</organism>
<dbReference type="Proteomes" id="UP000224567">
    <property type="component" value="Unassembled WGS sequence"/>
</dbReference>
<dbReference type="InterPro" id="IPR015915">
    <property type="entry name" value="Kelch-typ_b-propeller"/>
</dbReference>
<dbReference type="InterPro" id="IPR006652">
    <property type="entry name" value="Kelch_1"/>
</dbReference>